<dbReference type="PANTHER" id="PTHR21180">
    <property type="entry name" value="ENDONUCLEASE/EXONUCLEASE/PHOSPHATASE FAMILY DOMAIN-CONTAINING PROTEIN 1"/>
    <property type="match status" value="1"/>
</dbReference>
<reference evidence="2" key="1">
    <citation type="submission" date="2016-11" db="EMBL/GenBank/DDBJ databases">
        <authorList>
            <person name="Varghese N."/>
            <person name="Submissions S."/>
        </authorList>
    </citation>
    <scope>NUCLEOTIDE SEQUENCE [LARGE SCALE GENOMIC DNA]</scope>
    <source>
        <strain evidence="2">DSM 19858</strain>
    </source>
</reference>
<dbReference type="InterPro" id="IPR051675">
    <property type="entry name" value="Endo/Exo/Phosphatase_dom_1"/>
</dbReference>
<dbReference type="OrthoDB" id="981124at2"/>
<gene>
    <name evidence="1" type="ORF">SAMN04488513_105228</name>
</gene>
<dbReference type="SUPFAM" id="SSF47781">
    <property type="entry name" value="RuvA domain 2-like"/>
    <property type="match status" value="2"/>
</dbReference>
<dbReference type="EMBL" id="FQYU01000005">
    <property type="protein sequence ID" value="SHJ52319.1"/>
    <property type="molecule type" value="Genomic_DNA"/>
</dbReference>
<sequence>MKRLGSHLKFNKQERSGIFFLLLAIVLLQLAAVAYTWVGAGGEPGSFALDRQTQEHIDALKKKAGPGDTFKVYPFNPNYITDYKGYVLGMSVAEIDRLHEHRAKGHFINSVAEFQKVTQVSDSLLDLISPYFEFPEWLAGKDKKAKGEGGFLRSEKTPVVVRDINKATAEELMEIRGIGERLSARIVKFRDRLGGFLVDGQVYDVYGLDVEVANRVLDRFKVLEPPRVDKININEASVEEIAGLVYIRWQVAERIVAYRENTGPITAMDELRNIEGFPSDKIDRIALYLSL</sequence>
<dbReference type="Proteomes" id="UP000184543">
    <property type="component" value="Unassembled WGS sequence"/>
</dbReference>
<dbReference type="AlphaFoldDB" id="A0A1M6K056"/>
<protein>
    <submittedName>
        <fullName evidence="1">Competence protein ComEA helix-hairpin-helix repeat region</fullName>
    </submittedName>
</protein>
<accession>A0A1M6K056</accession>
<dbReference type="PANTHER" id="PTHR21180:SF32">
    <property type="entry name" value="ENDONUCLEASE_EXONUCLEASE_PHOSPHATASE FAMILY DOMAIN-CONTAINING PROTEIN 1"/>
    <property type="match status" value="1"/>
</dbReference>
<name>A0A1M6K056_9FLAO</name>
<dbReference type="Pfam" id="PF12836">
    <property type="entry name" value="HHH_3"/>
    <property type="match status" value="2"/>
</dbReference>
<evidence type="ECO:0000313" key="1">
    <source>
        <dbReference type="EMBL" id="SHJ52319.1"/>
    </source>
</evidence>
<dbReference type="InterPro" id="IPR010994">
    <property type="entry name" value="RuvA_2-like"/>
</dbReference>
<dbReference type="STRING" id="192903.SAMN04488513_105228"/>
<dbReference type="RefSeq" id="WP_072994510.1">
    <property type="nucleotide sequence ID" value="NZ_FQYU01000005.1"/>
</dbReference>
<keyword evidence="2" id="KW-1185">Reference proteome</keyword>
<dbReference type="Gene3D" id="1.10.150.280">
    <property type="entry name" value="AF1531-like domain"/>
    <property type="match status" value="2"/>
</dbReference>
<organism evidence="1 2">
    <name type="scientific">Pseudozobellia thermophila</name>
    <dbReference type="NCBI Taxonomy" id="192903"/>
    <lineage>
        <taxon>Bacteria</taxon>
        <taxon>Pseudomonadati</taxon>
        <taxon>Bacteroidota</taxon>
        <taxon>Flavobacteriia</taxon>
        <taxon>Flavobacteriales</taxon>
        <taxon>Flavobacteriaceae</taxon>
        <taxon>Pseudozobellia</taxon>
    </lineage>
</organism>
<proteinExistence type="predicted"/>
<evidence type="ECO:0000313" key="2">
    <source>
        <dbReference type="Proteomes" id="UP000184543"/>
    </source>
</evidence>